<dbReference type="Proteomes" id="UP001056120">
    <property type="component" value="Linkage Group LG24"/>
</dbReference>
<dbReference type="EMBL" id="CM042041">
    <property type="protein sequence ID" value="KAI3713520.1"/>
    <property type="molecule type" value="Genomic_DNA"/>
</dbReference>
<reference evidence="2" key="1">
    <citation type="journal article" date="2022" name="Mol. Ecol. Resour.">
        <title>The genomes of chicory, endive, great burdock and yacon provide insights into Asteraceae palaeo-polyploidization history and plant inulin production.</title>
        <authorList>
            <person name="Fan W."/>
            <person name="Wang S."/>
            <person name="Wang H."/>
            <person name="Wang A."/>
            <person name="Jiang F."/>
            <person name="Liu H."/>
            <person name="Zhao H."/>
            <person name="Xu D."/>
            <person name="Zhang Y."/>
        </authorList>
    </citation>
    <scope>NUCLEOTIDE SEQUENCE [LARGE SCALE GENOMIC DNA]</scope>
    <source>
        <strain evidence="2">cv. Yunnan</strain>
    </source>
</reference>
<protein>
    <submittedName>
        <fullName evidence="1">Uncharacterized protein</fullName>
    </submittedName>
</protein>
<accession>A0ACB9AV63</accession>
<evidence type="ECO:0000313" key="1">
    <source>
        <dbReference type="EMBL" id="KAI3713520.1"/>
    </source>
</evidence>
<evidence type="ECO:0000313" key="2">
    <source>
        <dbReference type="Proteomes" id="UP001056120"/>
    </source>
</evidence>
<keyword evidence="2" id="KW-1185">Reference proteome</keyword>
<name>A0ACB9AV63_9ASTR</name>
<organism evidence="1 2">
    <name type="scientific">Smallanthus sonchifolius</name>
    <dbReference type="NCBI Taxonomy" id="185202"/>
    <lineage>
        <taxon>Eukaryota</taxon>
        <taxon>Viridiplantae</taxon>
        <taxon>Streptophyta</taxon>
        <taxon>Embryophyta</taxon>
        <taxon>Tracheophyta</taxon>
        <taxon>Spermatophyta</taxon>
        <taxon>Magnoliopsida</taxon>
        <taxon>eudicotyledons</taxon>
        <taxon>Gunneridae</taxon>
        <taxon>Pentapetalae</taxon>
        <taxon>asterids</taxon>
        <taxon>campanulids</taxon>
        <taxon>Asterales</taxon>
        <taxon>Asteraceae</taxon>
        <taxon>Asteroideae</taxon>
        <taxon>Heliantheae alliance</taxon>
        <taxon>Millerieae</taxon>
        <taxon>Smallanthus</taxon>
    </lineage>
</organism>
<comment type="caution">
    <text evidence="1">The sequence shown here is derived from an EMBL/GenBank/DDBJ whole genome shotgun (WGS) entry which is preliminary data.</text>
</comment>
<proteinExistence type="predicted"/>
<sequence length="102" mass="12020">MLLFDKFDIKKNGVIEFDDCVRSLSVFHPDAPESDKIEFLFRLYDLRHTGFIERIELKKMVLDLMSEMNVDLSDDAVELILDKVVIMDSWVYNFISAFGFQF</sequence>
<gene>
    <name evidence="1" type="ORF">L1987_72098</name>
</gene>
<reference evidence="1 2" key="2">
    <citation type="journal article" date="2022" name="Mol. Ecol. Resour.">
        <title>The genomes of chicory, endive, great burdock and yacon provide insights into Asteraceae paleo-polyploidization history and plant inulin production.</title>
        <authorList>
            <person name="Fan W."/>
            <person name="Wang S."/>
            <person name="Wang H."/>
            <person name="Wang A."/>
            <person name="Jiang F."/>
            <person name="Liu H."/>
            <person name="Zhao H."/>
            <person name="Xu D."/>
            <person name="Zhang Y."/>
        </authorList>
    </citation>
    <scope>NUCLEOTIDE SEQUENCE [LARGE SCALE GENOMIC DNA]</scope>
    <source>
        <strain evidence="2">cv. Yunnan</strain>
        <tissue evidence="1">Leaves</tissue>
    </source>
</reference>